<keyword evidence="6" id="KW-0547">Nucleotide-binding</keyword>
<dbReference type="SMART" id="SM00146">
    <property type="entry name" value="PI3Kc"/>
    <property type="match status" value="1"/>
</dbReference>
<evidence type="ECO:0000256" key="6">
    <source>
        <dbReference type="ARBA" id="ARBA00022741"/>
    </source>
</evidence>
<keyword evidence="4" id="KW-0723">Serine/threonine-protein kinase</keyword>
<dbReference type="SUPFAM" id="SSF56112">
    <property type="entry name" value="Protein kinase-like (PK-like)"/>
    <property type="match status" value="1"/>
</dbReference>
<keyword evidence="11" id="KW-0539">Nucleus</keyword>
<comment type="subcellular location">
    <subcellularLocation>
        <location evidence="1">Nucleus</location>
    </subcellularLocation>
</comment>
<dbReference type="Gene3D" id="1.10.1070.11">
    <property type="entry name" value="Phosphatidylinositol 3-/4-kinase, catalytic domain"/>
    <property type="match status" value="1"/>
</dbReference>
<dbReference type="GO" id="GO:0005634">
    <property type="term" value="C:nucleus"/>
    <property type="evidence" value="ECO:0007669"/>
    <property type="project" value="UniProtKB-SubCell"/>
</dbReference>
<organism evidence="18 19">
    <name type="scientific">Physocladia obscura</name>
    <dbReference type="NCBI Taxonomy" id="109957"/>
    <lineage>
        <taxon>Eukaryota</taxon>
        <taxon>Fungi</taxon>
        <taxon>Fungi incertae sedis</taxon>
        <taxon>Chytridiomycota</taxon>
        <taxon>Chytridiomycota incertae sedis</taxon>
        <taxon>Chytridiomycetes</taxon>
        <taxon>Chytridiales</taxon>
        <taxon>Chytriomycetaceae</taxon>
        <taxon>Physocladia</taxon>
    </lineage>
</organism>
<dbReference type="SUPFAM" id="SSF48371">
    <property type="entry name" value="ARM repeat"/>
    <property type="match status" value="1"/>
</dbReference>
<dbReference type="Gene3D" id="3.30.1010.10">
    <property type="entry name" value="Phosphatidylinositol 3-kinase Catalytic Subunit, Chain A, domain 4"/>
    <property type="match status" value="1"/>
</dbReference>
<evidence type="ECO:0000313" key="19">
    <source>
        <dbReference type="Proteomes" id="UP001211907"/>
    </source>
</evidence>
<dbReference type="PROSITE" id="PS51189">
    <property type="entry name" value="FAT"/>
    <property type="match status" value="1"/>
</dbReference>
<keyword evidence="8" id="KW-0418">Kinase</keyword>
<accession>A0AAD5XIH5</accession>
<comment type="caution">
    <text evidence="18">The sequence shown here is derived from an EMBL/GenBank/DDBJ whole genome shotgun (WGS) entry which is preliminary data.</text>
</comment>
<dbReference type="GO" id="GO:0000077">
    <property type="term" value="P:DNA damage checkpoint signaling"/>
    <property type="evidence" value="ECO:0007669"/>
    <property type="project" value="TreeGrafter"/>
</dbReference>
<evidence type="ECO:0000256" key="3">
    <source>
        <dbReference type="ARBA" id="ARBA00012513"/>
    </source>
</evidence>
<dbReference type="InterPro" id="IPR014009">
    <property type="entry name" value="PIK_FAT"/>
</dbReference>
<dbReference type="Pfam" id="PF02259">
    <property type="entry name" value="FAT"/>
    <property type="match status" value="1"/>
</dbReference>
<dbReference type="EMBL" id="JADGJH010000314">
    <property type="protein sequence ID" value="KAJ3131138.1"/>
    <property type="molecule type" value="Genomic_DNA"/>
</dbReference>
<dbReference type="Proteomes" id="UP001211907">
    <property type="component" value="Unassembled WGS sequence"/>
</dbReference>
<dbReference type="SMART" id="SM00802">
    <property type="entry name" value="UME"/>
    <property type="match status" value="1"/>
</dbReference>
<evidence type="ECO:0000313" key="18">
    <source>
        <dbReference type="EMBL" id="KAJ3131138.1"/>
    </source>
</evidence>
<gene>
    <name evidence="18" type="ORF">HK100_006742</name>
</gene>
<reference evidence="18" key="1">
    <citation type="submission" date="2020-05" db="EMBL/GenBank/DDBJ databases">
        <title>Phylogenomic resolution of chytrid fungi.</title>
        <authorList>
            <person name="Stajich J.E."/>
            <person name="Amses K."/>
            <person name="Simmons R."/>
            <person name="Seto K."/>
            <person name="Myers J."/>
            <person name="Bonds A."/>
            <person name="Quandt C.A."/>
            <person name="Barry K."/>
            <person name="Liu P."/>
            <person name="Grigoriev I."/>
            <person name="Longcore J.E."/>
            <person name="James T.Y."/>
        </authorList>
    </citation>
    <scope>NUCLEOTIDE SEQUENCE</scope>
    <source>
        <strain evidence="18">JEL0513</strain>
    </source>
</reference>
<evidence type="ECO:0000256" key="5">
    <source>
        <dbReference type="ARBA" id="ARBA00022679"/>
    </source>
</evidence>
<dbReference type="PROSITE" id="PS50290">
    <property type="entry name" value="PI3_4_KINASE_3"/>
    <property type="match status" value="1"/>
</dbReference>
<evidence type="ECO:0000259" key="16">
    <source>
        <dbReference type="PROSITE" id="PS51189"/>
    </source>
</evidence>
<dbReference type="InterPro" id="IPR003151">
    <property type="entry name" value="PIK-rel_kinase_FAT"/>
</dbReference>
<dbReference type="PROSITE" id="PS00916">
    <property type="entry name" value="PI3_4_KINASE_2"/>
    <property type="match status" value="1"/>
</dbReference>
<dbReference type="GO" id="GO:0006281">
    <property type="term" value="P:DNA repair"/>
    <property type="evidence" value="ECO:0007669"/>
    <property type="project" value="UniProtKB-KW"/>
</dbReference>
<dbReference type="PANTHER" id="PTHR11139:SF125">
    <property type="entry name" value="SERINE_THREONINE-PROTEIN KINASE MEC1"/>
    <property type="match status" value="1"/>
</dbReference>
<dbReference type="Pfam" id="PF02260">
    <property type="entry name" value="FATC"/>
    <property type="match status" value="1"/>
</dbReference>
<feature type="compositionally biased region" description="Basic and acidic residues" evidence="14">
    <location>
        <begin position="1"/>
        <end position="10"/>
    </location>
</feature>
<dbReference type="Pfam" id="PF23593">
    <property type="entry name" value="HEAT_ATR"/>
    <property type="match status" value="1"/>
</dbReference>
<evidence type="ECO:0000256" key="1">
    <source>
        <dbReference type="ARBA" id="ARBA00004123"/>
    </source>
</evidence>
<keyword evidence="10" id="KW-0234">DNA repair</keyword>
<comment type="similarity">
    <text evidence="2">Belongs to the PI3/PI4-kinase family. ATM subfamily.</text>
</comment>
<dbReference type="CDD" id="cd00892">
    <property type="entry name" value="PIKKc_ATR"/>
    <property type="match status" value="1"/>
</dbReference>
<evidence type="ECO:0000256" key="10">
    <source>
        <dbReference type="ARBA" id="ARBA00023204"/>
    </source>
</evidence>
<evidence type="ECO:0000256" key="2">
    <source>
        <dbReference type="ARBA" id="ARBA00010769"/>
    </source>
</evidence>
<dbReference type="InterPro" id="IPR016024">
    <property type="entry name" value="ARM-type_fold"/>
</dbReference>
<dbReference type="Pfam" id="PF00454">
    <property type="entry name" value="PI3_PI4_kinase"/>
    <property type="match status" value="1"/>
</dbReference>
<evidence type="ECO:0000259" key="15">
    <source>
        <dbReference type="PROSITE" id="PS50290"/>
    </source>
</evidence>
<evidence type="ECO:0000259" key="17">
    <source>
        <dbReference type="PROSITE" id="PS51190"/>
    </source>
</evidence>
<comment type="catalytic activity">
    <reaction evidence="13">
        <text>L-seryl-[protein] + ATP = O-phospho-L-seryl-[protein] + ADP + H(+)</text>
        <dbReference type="Rhea" id="RHEA:17989"/>
        <dbReference type="Rhea" id="RHEA-COMP:9863"/>
        <dbReference type="Rhea" id="RHEA-COMP:11604"/>
        <dbReference type="ChEBI" id="CHEBI:15378"/>
        <dbReference type="ChEBI" id="CHEBI:29999"/>
        <dbReference type="ChEBI" id="CHEBI:30616"/>
        <dbReference type="ChEBI" id="CHEBI:83421"/>
        <dbReference type="ChEBI" id="CHEBI:456216"/>
        <dbReference type="EC" id="2.7.11.1"/>
    </reaction>
</comment>
<evidence type="ECO:0000256" key="14">
    <source>
        <dbReference type="SAM" id="MobiDB-lite"/>
    </source>
</evidence>
<name>A0AAD5XIH5_9FUNG</name>
<dbReference type="InterPro" id="IPR050517">
    <property type="entry name" value="DDR_Repair_Kinase"/>
</dbReference>
<dbReference type="PROSITE" id="PS51190">
    <property type="entry name" value="FATC"/>
    <property type="match status" value="1"/>
</dbReference>
<dbReference type="InterPro" id="IPR003152">
    <property type="entry name" value="FATC_dom"/>
</dbReference>
<dbReference type="EC" id="2.7.11.1" evidence="3"/>
<protein>
    <recommendedName>
        <fullName evidence="3">non-specific serine/threonine protein kinase</fullName>
        <ecNumber evidence="3">2.7.11.1</ecNumber>
    </recommendedName>
</protein>
<evidence type="ECO:0000256" key="4">
    <source>
        <dbReference type="ARBA" id="ARBA00022527"/>
    </source>
</evidence>
<dbReference type="InterPro" id="IPR018936">
    <property type="entry name" value="PI3/4_kinase_CS"/>
</dbReference>
<feature type="compositionally biased region" description="Low complexity" evidence="14">
    <location>
        <begin position="123"/>
        <end position="132"/>
    </location>
</feature>
<dbReference type="GO" id="GO:0005524">
    <property type="term" value="F:ATP binding"/>
    <property type="evidence" value="ECO:0007669"/>
    <property type="project" value="UniProtKB-KW"/>
</dbReference>
<feature type="region of interest" description="Disordered" evidence="14">
    <location>
        <begin position="1"/>
        <end position="55"/>
    </location>
</feature>
<evidence type="ECO:0000256" key="13">
    <source>
        <dbReference type="ARBA" id="ARBA00048679"/>
    </source>
</evidence>
<dbReference type="Pfam" id="PF25030">
    <property type="entry name" value="M-HEAT_ATR"/>
    <property type="match status" value="1"/>
</dbReference>
<keyword evidence="7" id="KW-0227">DNA damage</keyword>
<keyword evidence="5" id="KW-0808">Transferase</keyword>
<dbReference type="InterPro" id="IPR056802">
    <property type="entry name" value="ATR-like_M-HEAT"/>
</dbReference>
<keyword evidence="9" id="KW-0067">ATP-binding</keyword>
<evidence type="ECO:0000256" key="11">
    <source>
        <dbReference type="ARBA" id="ARBA00023242"/>
    </source>
</evidence>
<feature type="domain" description="PI3K/PI4K catalytic" evidence="15">
    <location>
        <begin position="2421"/>
        <end position="2732"/>
    </location>
</feature>
<comment type="catalytic activity">
    <reaction evidence="12">
        <text>L-threonyl-[protein] + ATP = O-phospho-L-threonyl-[protein] + ADP + H(+)</text>
        <dbReference type="Rhea" id="RHEA:46608"/>
        <dbReference type="Rhea" id="RHEA-COMP:11060"/>
        <dbReference type="Rhea" id="RHEA-COMP:11605"/>
        <dbReference type="ChEBI" id="CHEBI:15378"/>
        <dbReference type="ChEBI" id="CHEBI:30013"/>
        <dbReference type="ChEBI" id="CHEBI:30616"/>
        <dbReference type="ChEBI" id="CHEBI:61977"/>
        <dbReference type="ChEBI" id="CHEBI:456216"/>
        <dbReference type="EC" id="2.7.11.1"/>
    </reaction>
</comment>
<dbReference type="InterPro" id="IPR057564">
    <property type="entry name" value="HEAT_ATR"/>
</dbReference>
<evidence type="ECO:0000256" key="9">
    <source>
        <dbReference type="ARBA" id="ARBA00022840"/>
    </source>
</evidence>
<evidence type="ECO:0000256" key="12">
    <source>
        <dbReference type="ARBA" id="ARBA00047899"/>
    </source>
</evidence>
<dbReference type="SMART" id="SM01343">
    <property type="entry name" value="FATC"/>
    <property type="match status" value="1"/>
</dbReference>
<sequence>MTRDKNDHIKPNGSDFTTGNVNSNANNDTTSQTNSNSSNDTNRENNGSVTATDNDQLTEAQVRLMMRDVVQARLSQSLTASATNYNGRLRTNNNISSTIDEAAATVRLLVCALDAAPGLVFDSSQPPSQQQQQHEHQHQHQLSATPTPAHQLQALSQLCVSMAPSAPFNSTNLQQTTARPSLPFHFWILAKLSAALLAPSLFSLRKKIIHAISVWLSAAKDFLFIGGGGVGGGMGPSVILGDFLVVVEEITKHLQSPSCSNISILSVKLLPSIEKPYSLCEDVEVFNVTLVSPSSCQSAISAIFQLFIFIAQNTPASVADSSVPLWSLSLSLFPDSFDLWIQSMSILGYIPSPLILESITTVFNFTYVILSSQATLLKTTNFGTGDSAASFANDAVEARIKLSESKVAKFVHAVVELTVTGSCSCSEAVLAALQNSCIERFLGGTILNAICDEALKITFNVIVITQMEILRALRIVLNESFAMDLNTVSLLLSHTRYDSALNLEIVACLQVLVAKNLSMNTVYQFNGAKNSKRVRSREETIFMDIKRMRINSLGANIPITHLSATRNPINIVNYFAFTTIEILELCYQQQQQQNDIDAISTIEVICESLINERNVFDDYLANIFESYSEICSKFCTHLIDSLVNVQREISDQVEYTFELRVIFCLARYISRHDPEWKCSKILHQKITLIALTPWIAHILVSCAATQDLIESMAFKELSNLLKSLTTTTAATAMKNGGDDDDDDDDFSIENDGMKIQNQMCAVFAGCCRRDNNDGGMRFKRDCLRTLAAIHIDTGVSQFRACRSVALLVSLNESNDGGGDTAAASAGGSGGTMWDFVVPMIQTLSKETNEAILSAVSSVLGNVACSLSSALQISQNGLPSCITCDGIGQSAEDTSILTADKKVTAAITMRKLSLQPWKKFSFLLEQEGPSRLNFVKCLKQIFAHCRVEDLYLNNPDGFLFLCLGGFSSSIRDVRIATGCFVPAFFPDSLSSDFESPEHVVLESNKLSFFGSMKMLMDNPRNKNILETCILNTVLSNKDIIQKSIAFEQLKSIAKTRKKSVHDLMLPYLSNISIYLIDHLEVDGLLKEFSKVINMSQRSFVEQTISHTLPHLVINQKTDEIKDIAALLNTNISILCVNQISHVLKVIFMLNNADEAERSIRYVIEIAQIEIQQGLSVTNLILSCALELVTNLVMELGDEGRRIKAKNALTTINNCLCSEEKSNPKTVTAKPKVSRIVSVQVDGNFDSDLSEFLHVHFLGILSHINLNLSEQNNRVSVVKKVEIVNSLIELMKLVGNRVVSIIPQIMTTLQTALDIEDLRNVALKGWDIFVQILGTENIGPILSQVVAILLKSWKKFSQSQLQHVAKVIESIVIENAEKLGNYFVDLCEIPRQIEFEQINLAVDPFRKNDVVSKLKSLLKAAVHENSVVVEMAIFELKVLLQKEQNFLHAEILAESVSDTINETISVLLGTIKRYNGTRVDIQLACSECLGALGAPDPARLNVSILNSMEISLETFEDKNSTVEFSISSDTTEEEARRIVGDTEFHAKLIILWKEKLSAPTLEVVRPLLSTKYSMETKPVRQLSSPIYLHASGFKDWLQFWVVDLMSKATGKYAARVFKHCTKVVENENISIAIYLLPRLVLNILTKCSPDCANEILTEFTAVLDDAGNDEKQQLSSQTIFQLIDYLTVWIRSRRREAGRQRIALAKKTGRFFNQDDTEDDKDGPRQRVATFLNGIPTILMAEASYRCKSYARALLHFEQHMRQERKTKTELQMQPVYGFLQKIYANLDEPDGMEGLSTKFLNPTLEQQILEHESAGRWTAAQTCYEVSLQTNPDELKLHTGLINCLKNLGHLGIMLAHINGVTPSHSEWATELNSSAVEAAWRLGSWEALDSVLAKDYRPVFEADIGKLLLFAKQKKRNAFNSTLQEARERLLAPLSAASMESYSRAYDSVVKLSMLYETESACQKLWESAITTQEQVPFTVQSNVEFWDSRLKISMPSLKVREPILNLRRILIRDLRFEKKKKKSNNNQLMFSSTWQSAEDSNLECGRIWLQTAKALRAAGHFQPAYSAILHASELQAPNAILQKVKWLSETNQHHKAIFELKVLLDRIRSENSKADGENLPDVIVIEKNSVVDDESKLKAKTLLMLARKMDEASMGTSESVAAMFSAVVIAQNQWEKGFFYLGRYYNKLLENGHSNGQGRVVTSVPPQSLYQICKNYSIALTFGTRYIYQTLPRLMTLWLDAGSALIRKPEPTDSKASTAFSQVNKLIKRLIEKIPAYQFLPAVPQLISRIGHTHKIVHQILELLLCTVLASYPQQTLWNLLSVSKSKYKVRATRCDAILKKVQEGIALCEQLLNLCNFQIVGKESSLSMAKDFRALKRMAPLQMIVPIQKTLTVTLPDDSRPSNSSHRPFPFDPPTIEAFHDEIEIMNSLQKPRKITIRGSDGKDYIFLLKPKDDLRKDARLMEFNSLINKLLKKDPESRRRNLHVRTYAVVPLNEECGIIEWVENTCGFRGIVTKAYRVKGIYFPPQDVKELLESKKASQTEIFVKQVLPKFPPVFHEWFLETFPEPSKWFASRLAYSGTMAVMSMVGYIVGLGDRHGENILFDELTGDCVHVDLNCLFEKGATFEKPEMVPFRLTHNMVDAFGVTGTEGAFRKSCENSLRVLRTNRESLLAVLETFIHDPLCEWAKRPAYGGSGTRIGGSLKDLSAEVDNEEAVKHLNRIETKLKGMPKQGPPLSIEGQVQELIAEATDINNLSVMYIGKIDW</sequence>
<keyword evidence="19" id="KW-1185">Reference proteome</keyword>
<dbReference type="InterPro" id="IPR012993">
    <property type="entry name" value="UME"/>
</dbReference>
<dbReference type="Pfam" id="PF08064">
    <property type="entry name" value="UME"/>
    <property type="match status" value="1"/>
</dbReference>
<dbReference type="PANTHER" id="PTHR11139">
    <property type="entry name" value="ATAXIA TELANGIECTASIA MUTATED ATM -RELATED"/>
    <property type="match status" value="1"/>
</dbReference>
<dbReference type="InterPro" id="IPR011009">
    <property type="entry name" value="Kinase-like_dom_sf"/>
</dbReference>
<evidence type="ECO:0000256" key="8">
    <source>
        <dbReference type="ARBA" id="ARBA00022777"/>
    </source>
</evidence>
<proteinExistence type="inferred from homology"/>
<evidence type="ECO:0000256" key="7">
    <source>
        <dbReference type="ARBA" id="ARBA00022763"/>
    </source>
</evidence>
<feature type="compositionally biased region" description="Low complexity" evidence="14">
    <location>
        <begin position="22"/>
        <end position="46"/>
    </location>
</feature>
<dbReference type="InterPro" id="IPR036940">
    <property type="entry name" value="PI3/4_kinase_cat_sf"/>
</dbReference>
<dbReference type="GO" id="GO:0004674">
    <property type="term" value="F:protein serine/threonine kinase activity"/>
    <property type="evidence" value="ECO:0007669"/>
    <property type="project" value="UniProtKB-KW"/>
</dbReference>
<feature type="domain" description="FAT" evidence="16">
    <location>
        <begin position="1737"/>
        <end position="2327"/>
    </location>
</feature>
<feature type="domain" description="FATC" evidence="17">
    <location>
        <begin position="2735"/>
        <end position="2766"/>
    </location>
</feature>
<dbReference type="GO" id="GO:0000723">
    <property type="term" value="P:telomere maintenance"/>
    <property type="evidence" value="ECO:0007669"/>
    <property type="project" value="TreeGrafter"/>
</dbReference>
<dbReference type="GO" id="GO:0005694">
    <property type="term" value="C:chromosome"/>
    <property type="evidence" value="ECO:0007669"/>
    <property type="project" value="TreeGrafter"/>
</dbReference>
<dbReference type="InterPro" id="IPR000403">
    <property type="entry name" value="PI3/4_kinase_cat_dom"/>
</dbReference>
<feature type="region of interest" description="Disordered" evidence="14">
    <location>
        <begin position="121"/>
        <end position="147"/>
    </location>
</feature>